<evidence type="ECO:0000313" key="4">
    <source>
        <dbReference type="EMBL" id="BCO26067.1"/>
    </source>
</evidence>
<dbReference type="InterPro" id="IPR011006">
    <property type="entry name" value="CheY-like_superfamily"/>
</dbReference>
<dbReference type="PANTHER" id="PTHR45228:SF5">
    <property type="entry name" value="CYCLIC DI-GMP PHOSPHODIESTERASE VC_1348-RELATED"/>
    <property type="match status" value="1"/>
</dbReference>
<dbReference type="SMART" id="SM00471">
    <property type="entry name" value="HDc"/>
    <property type="match status" value="1"/>
</dbReference>
<dbReference type="PROSITE" id="PS50110">
    <property type="entry name" value="RESPONSE_REGULATORY"/>
    <property type="match status" value="1"/>
</dbReference>
<sequence>MSSQTILIVDDEPANLALMQTILADSYRLVFARNGAETLAAVTKHQPDLVLLDVGLPDINGYDLCRKIKQLDTAQGLQVIFVTSFADSAHEEAGFEAGGADYISKPVLPQIVRARVSAHLSMVRATVLEQSYRDAILMLGQAGHYNDTDTGAHIWRMAAYARLLAQACGWDAERCTQLELAAPMHDTGKIGIPQDILRKPAPLDAQEWVIMKTHPQIGWDILQMSAAPVFTLAAEVALHHHEKWDGSGYPGGLKGDAIPQAARIVALADVFDALSMKRPYKEPWPSAKIRDYIQASAGAHFEPALVHIFGDIQPQFLDIQALWSKVESRQPLRSPPNSDRPGRH</sequence>
<dbReference type="SUPFAM" id="SSF52172">
    <property type="entry name" value="CheY-like"/>
    <property type="match status" value="1"/>
</dbReference>
<dbReference type="CDD" id="cd00077">
    <property type="entry name" value="HDc"/>
    <property type="match status" value="1"/>
</dbReference>
<dbReference type="Pfam" id="PF00072">
    <property type="entry name" value="Response_reg"/>
    <property type="match status" value="1"/>
</dbReference>
<keyword evidence="1" id="KW-0597">Phosphoprotein</keyword>
<dbReference type="Gene3D" id="3.40.50.2300">
    <property type="match status" value="1"/>
</dbReference>
<dbReference type="Gene3D" id="1.10.3210.10">
    <property type="entry name" value="Hypothetical protein af1432"/>
    <property type="match status" value="1"/>
</dbReference>
<dbReference type="InterPro" id="IPR003607">
    <property type="entry name" value="HD/PDEase_dom"/>
</dbReference>
<dbReference type="InterPro" id="IPR052020">
    <property type="entry name" value="Cyclic_di-GMP/3'3'-cGAMP_PDE"/>
</dbReference>
<dbReference type="PROSITE" id="PS51832">
    <property type="entry name" value="HD_GYP"/>
    <property type="match status" value="1"/>
</dbReference>
<dbReference type="EMBL" id="AP024238">
    <property type="protein sequence ID" value="BCO26067.1"/>
    <property type="molecule type" value="Genomic_DNA"/>
</dbReference>
<evidence type="ECO:0000313" key="5">
    <source>
        <dbReference type="Proteomes" id="UP000824366"/>
    </source>
</evidence>
<dbReference type="InterPro" id="IPR001789">
    <property type="entry name" value="Sig_transdc_resp-reg_receiver"/>
</dbReference>
<dbReference type="SUPFAM" id="SSF109604">
    <property type="entry name" value="HD-domain/PDEase-like"/>
    <property type="match status" value="1"/>
</dbReference>
<name>A0ABN6D238_9BURK</name>
<protein>
    <submittedName>
        <fullName evidence="4">Cyclic di-GMP phosphodiesterase</fullName>
    </submittedName>
</protein>
<keyword evidence="5" id="KW-1185">Reference proteome</keyword>
<dbReference type="RefSeq" id="WP_223909059.1">
    <property type="nucleotide sequence ID" value="NZ_AP024238.1"/>
</dbReference>
<dbReference type="SMART" id="SM00448">
    <property type="entry name" value="REC"/>
    <property type="match status" value="1"/>
</dbReference>
<evidence type="ECO:0000256" key="1">
    <source>
        <dbReference type="PROSITE-ProRule" id="PRU00169"/>
    </source>
</evidence>
<feature type="modified residue" description="4-aspartylphosphate" evidence="1">
    <location>
        <position position="53"/>
    </location>
</feature>
<feature type="domain" description="HD-GYP" evidence="3">
    <location>
        <begin position="128"/>
        <end position="325"/>
    </location>
</feature>
<evidence type="ECO:0000259" key="2">
    <source>
        <dbReference type="PROSITE" id="PS50110"/>
    </source>
</evidence>
<gene>
    <name evidence="4" type="ORF">MIZ03_0947</name>
</gene>
<evidence type="ECO:0000259" key="3">
    <source>
        <dbReference type="PROSITE" id="PS51832"/>
    </source>
</evidence>
<dbReference type="PANTHER" id="PTHR45228">
    <property type="entry name" value="CYCLIC DI-GMP PHOSPHODIESTERASE TM_0186-RELATED"/>
    <property type="match status" value="1"/>
</dbReference>
<dbReference type="Pfam" id="PF13487">
    <property type="entry name" value="HD_5"/>
    <property type="match status" value="1"/>
</dbReference>
<proteinExistence type="predicted"/>
<reference evidence="4 5" key="1">
    <citation type="journal article" date="2021" name="Microbiol. Spectr.">
        <title>A Single Bacterium Capable of Oxidation and Reduction of Iron at Circumneutral pH.</title>
        <authorList>
            <person name="Kato S."/>
            <person name="Ohkuma M."/>
        </authorList>
    </citation>
    <scope>NUCLEOTIDE SEQUENCE [LARGE SCALE GENOMIC DNA]</scope>
    <source>
        <strain evidence="4 5">MIZ03</strain>
    </source>
</reference>
<organism evidence="4 5">
    <name type="scientific">Rhodoferax lithotrophicus</name>
    <dbReference type="NCBI Taxonomy" id="2798804"/>
    <lineage>
        <taxon>Bacteria</taxon>
        <taxon>Pseudomonadati</taxon>
        <taxon>Pseudomonadota</taxon>
        <taxon>Betaproteobacteria</taxon>
        <taxon>Burkholderiales</taxon>
        <taxon>Comamonadaceae</taxon>
        <taxon>Rhodoferax</taxon>
    </lineage>
</organism>
<feature type="domain" description="Response regulatory" evidence="2">
    <location>
        <begin position="5"/>
        <end position="120"/>
    </location>
</feature>
<accession>A0ABN6D238</accession>
<dbReference type="InterPro" id="IPR037522">
    <property type="entry name" value="HD_GYP_dom"/>
</dbReference>
<dbReference type="Proteomes" id="UP000824366">
    <property type="component" value="Chromosome"/>
</dbReference>